<dbReference type="InterPro" id="IPR050271">
    <property type="entry name" value="UDP-glycosyltransferase"/>
</dbReference>
<keyword evidence="2 3" id="KW-0808">Transferase</keyword>
<evidence type="ECO:0000313" key="3">
    <source>
        <dbReference type="EMBL" id="EON78502.1"/>
    </source>
</evidence>
<dbReference type="PANTHER" id="PTHR48043:SF145">
    <property type="entry name" value="FI06409P-RELATED"/>
    <property type="match status" value="1"/>
</dbReference>
<dbReference type="SUPFAM" id="SSF53756">
    <property type="entry name" value="UDP-Glycosyltransferase/glycogen phosphorylase"/>
    <property type="match status" value="1"/>
</dbReference>
<sequence>MVSREILRGFIRELNPDWVYLDDFCATDLLLIWDIVDLNQVRVLSPSFPAHRNTEIPPQQRFSMPGPHAAEEWEKWESEGFEAIISKKVRELVLLLSSDLELPETHSIWNFFGRIPMFAAIEKFYCVPAGFDFPGQKLMPWESYSGWSVRLDREEEIDVAVGFLVKKAKSKPDYRLIYVSLGTVILEFIPKQKLTDFFEKIVSIGRDHPRWYFFVQVPSEIVTEVRPKSINVHIRAFLPQLHLLRHADLMVTHGGTNSIAEARLFDVPILAMPLVDFMSSQGNCARVVYHGLGRAATLDTPTEDLCRIIQEMVEEGAD</sequence>
<evidence type="ECO:0000256" key="1">
    <source>
        <dbReference type="ARBA" id="ARBA00022676"/>
    </source>
</evidence>
<keyword evidence="4" id="KW-1185">Reference proteome</keyword>
<dbReference type="STRING" id="1232681.ADIS_1017"/>
<dbReference type="InterPro" id="IPR002213">
    <property type="entry name" value="UDP_glucos_trans"/>
</dbReference>
<keyword evidence="1" id="KW-0328">Glycosyltransferase</keyword>
<dbReference type="AlphaFoldDB" id="R7ZWP7"/>
<dbReference type="PANTHER" id="PTHR48043">
    <property type="entry name" value="EG:EG0003.4 PROTEIN-RELATED"/>
    <property type="match status" value="1"/>
</dbReference>
<proteinExistence type="predicted"/>
<accession>R7ZWP7</accession>
<dbReference type="Pfam" id="PF00201">
    <property type="entry name" value="UDPGT"/>
    <property type="match status" value="1"/>
</dbReference>
<evidence type="ECO:0000313" key="4">
    <source>
        <dbReference type="Proteomes" id="UP000013909"/>
    </source>
</evidence>
<evidence type="ECO:0000256" key="2">
    <source>
        <dbReference type="ARBA" id="ARBA00022679"/>
    </source>
</evidence>
<organism evidence="3 4">
    <name type="scientific">Lunatimonas lonarensis</name>
    <dbReference type="NCBI Taxonomy" id="1232681"/>
    <lineage>
        <taxon>Bacteria</taxon>
        <taxon>Pseudomonadati</taxon>
        <taxon>Bacteroidota</taxon>
        <taxon>Cytophagia</taxon>
        <taxon>Cytophagales</taxon>
        <taxon>Cyclobacteriaceae</taxon>
    </lineage>
</organism>
<dbReference type="Gene3D" id="3.40.50.2000">
    <property type="entry name" value="Glycogen Phosphorylase B"/>
    <property type="match status" value="2"/>
</dbReference>
<dbReference type="Proteomes" id="UP000013909">
    <property type="component" value="Unassembled WGS sequence"/>
</dbReference>
<gene>
    <name evidence="3" type="ORF">ADIS_1017</name>
</gene>
<dbReference type="EMBL" id="AQHR01000034">
    <property type="protein sequence ID" value="EON78502.1"/>
    <property type="molecule type" value="Genomic_DNA"/>
</dbReference>
<protein>
    <submittedName>
        <fullName evidence="3">Zeaxanthin glucosyl transferase</fullName>
    </submittedName>
</protein>
<reference evidence="3 4" key="1">
    <citation type="submission" date="2013-02" db="EMBL/GenBank/DDBJ databases">
        <title>A novel strain isolated from Lonar lake, Maharashtra, India.</title>
        <authorList>
            <person name="Singh A."/>
        </authorList>
    </citation>
    <scope>NUCLEOTIDE SEQUENCE [LARGE SCALE GENOMIC DNA]</scope>
    <source>
        <strain evidence="3 4">AK24</strain>
    </source>
</reference>
<dbReference type="GO" id="GO:0008194">
    <property type="term" value="F:UDP-glycosyltransferase activity"/>
    <property type="evidence" value="ECO:0007669"/>
    <property type="project" value="InterPro"/>
</dbReference>
<comment type="caution">
    <text evidence="3">The sequence shown here is derived from an EMBL/GenBank/DDBJ whole genome shotgun (WGS) entry which is preliminary data.</text>
</comment>
<name>R7ZWP7_9BACT</name>